<feature type="region of interest" description="Disordered" evidence="1">
    <location>
        <begin position="113"/>
        <end position="137"/>
    </location>
</feature>
<feature type="compositionally biased region" description="Polar residues" evidence="1">
    <location>
        <begin position="119"/>
        <end position="137"/>
    </location>
</feature>
<name>A0AAD9UCU9_RIDPI</name>
<keyword evidence="2" id="KW-1133">Transmembrane helix</keyword>
<dbReference type="Proteomes" id="UP001209878">
    <property type="component" value="Unassembled WGS sequence"/>
</dbReference>
<organism evidence="3 4">
    <name type="scientific">Ridgeia piscesae</name>
    <name type="common">Tubeworm</name>
    <dbReference type="NCBI Taxonomy" id="27915"/>
    <lineage>
        <taxon>Eukaryota</taxon>
        <taxon>Metazoa</taxon>
        <taxon>Spiralia</taxon>
        <taxon>Lophotrochozoa</taxon>
        <taxon>Annelida</taxon>
        <taxon>Polychaeta</taxon>
        <taxon>Sedentaria</taxon>
        <taxon>Canalipalpata</taxon>
        <taxon>Sabellida</taxon>
        <taxon>Siboglinidae</taxon>
        <taxon>Ridgeia</taxon>
    </lineage>
</organism>
<keyword evidence="2" id="KW-0472">Membrane</keyword>
<comment type="caution">
    <text evidence="3">The sequence shown here is derived from an EMBL/GenBank/DDBJ whole genome shotgun (WGS) entry which is preliminary data.</text>
</comment>
<evidence type="ECO:0000256" key="2">
    <source>
        <dbReference type="SAM" id="Phobius"/>
    </source>
</evidence>
<evidence type="ECO:0000256" key="1">
    <source>
        <dbReference type="SAM" id="MobiDB-lite"/>
    </source>
</evidence>
<dbReference type="EMBL" id="JAODUO010000259">
    <property type="protein sequence ID" value="KAK2184626.1"/>
    <property type="molecule type" value="Genomic_DNA"/>
</dbReference>
<gene>
    <name evidence="3" type="ORF">NP493_258g06063</name>
</gene>
<feature type="compositionally biased region" description="Polar residues" evidence="1">
    <location>
        <begin position="178"/>
        <end position="212"/>
    </location>
</feature>
<keyword evidence="2" id="KW-0812">Transmembrane</keyword>
<sequence length="251" mass="26757">MTDIAASVTMPTPVEAETSKMATEVLATYFVVAAIIFGILLFIGVRKLAHLCCFANVIYRSDSDVEDPKYNPHTPVPGMLYQLQVAYDKKHGPTHVRPVSRAGSQSSLLQRASQASGSCRSSHTYRSNKHISGSTSNVDNRASIVSDVTIPVDHIETAPAHYENLPIEVQCDVIKQDTSSVADSETQTNGTSTVADTPETGSLSECGTTCNGDNAPPGGARRYKKNASVASSSRPTSRGIPSKVRGSLEQS</sequence>
<protein>
    <submittedName>
        <fullName evidence="3">Uncharacterized protein</fullName>
    </submittedName>
</protein>
<reference evidence="3" key="1">
    <citation type="journal article" date="2023" name="Mol. Biol. Evol.">
        <title>Third-Generation Sequencing Reveals the Adaptive Role of the Epigenome in Three Deep-Sea Polychaetes.</title>
        <authorList>
            <person name="Perez M."/>
            <person name="Aroh O."/>
            <person name="Sun Y."/>
            <person name="Lan Y."/>
            <person name="Juniper S.K."/>
            <person name="Young C.R."/>
            <person name="Angers B."/>
            <person name="Qian P.Y."/>
        </authorList>
    </citation>
    <scope>NUCLEOTIDE SEQUENCE</scope>
    <source>
        <strain evidence="3">R07B-5</strain>
    </source>
</reference>
<dbReference type="AlphaFoldDB" id="A0AAD9UCU9"/>
<evidence type="ECO:0000313" key="4">
    <source>
        <dbReference type="Proteomes" id="UP001209878"/>
    </source>
</evidence>
<keyword evidence="4" id="KW-1185">Reference proteome</keyword>
<accession>A0AAD9UCU9</accession>
<evidence type="ECO:0000313" key="3">
    <source>
        <dbReference type="EMBL" id="KAK2184626.1"/>
    </source>
</evidence>
<proteinExistence type="predicted"/>
<feature type="region of interest" description="Disordered" evidence="1">
    <location>
        <begin position="178"/>
        <end position="251"/>
    </location>
</feature>
<feature type="transmembrane region" description="Helical" evidence="2">
    <location>
        <begin position="26"/>
        <end position="45"/>
    </location>
</feature>